<dbReference type="Pfam" id="PF00132">
    <property type="entry name" value="Hexapep"/>
    <property type="match status" value="3"/>
</dbReference>
<dbReference type="STRING" id="1586267.GCA_001418685_00290"/>
<dbReference type="GO" id="GO:0009245">
    <property type="term" value="P:lipid A biosynthetic process"/>
    <property type="evidence" value="ECO:0007669"/>
    <property type="project" value="UniProtKB-UniRule"/>
</dbReference>
<reference evidence="9 10" key="1">
    <citation type="submission" date="2016-01" db="EMBL/GenBank/DDBJ databases">
        <authorList>
            <person name="McClelland M."/>
            <person name="Jain A."/>
            <person name="Saraogi P."/>
            <person name="Mendelson R."/>
            <person name="Westerman R."/>
            <person name="SanMiguel P."/>
            <person name="Csonka L."/>
        </authorList>
    </citation>
    <scope>NUCLEOTIDE SEQUENCE [LARGE SCALE GENOMIC DNA]</scope>
    <source>
        <strain evidence="9 10">R-53146</strain>
    </source>
</reference>
<dbReference type="NCBIfam" id="TIGR01853">
    <property type="entry name" value="lipid_A_lpxD"/>
    <property type="match status" value="1"/>
</dbReference>
<organism evidence="9 10">
    <name type="scientific">Apibacter mensalis</name>
    <dbReference type="NCBI Taxonomy" id="1586267"/>
    <lineage>
        <taxon>Bacteria</taxon>
        <taxon>Pseudomonadati</taxon>
        <taxon>Bacteroidota</taxon>
        <taxon>Flavobacteriia</taxon>
        <taxon>Flavobacteriales</taxon>
        <taxon>Weeksellaceae</taxon>
        <taxon>Apibacter</taxon>
    </lineage>
</organism>
<dbReference type="Pfam" id="PF04613">
    <property type="entry name" value="LpxD"/>
    <property type="match status" value="1"/>
</dbReference>
<accession>A0A0X3AMV7</accession>
<dbReference type="Gene3D" id="2.160.10.10">
    <property type="entry name" value="Hexapeptide repeat proteins"/>
    <property type="match status" value="1"/>
</dbReference>
<dbReference type="GO" id="GO:0016020">
    <property type="term" value="C:membrane"/>
    <property type="evidence" value="ECO:0007669"/>
    <property type="project" value="GOC"/>
</dbReference>
<comment type="catalytic activity">
    <reaction evidence="7">
        <text>a UDP-3-O-[(3R)-3-hydroxyacyl]-alpha-D-glucosamine + a (3R)-hydroxyacyl-[ACP] = a UDP-2-N,3-O-bis[(3R)-3-hydroxyacyl]-alpha-D-glucosamine + holo-[ACP] + H(+)</text>
        <dbReference type="Rhea" id="RHEA:53836"/>
        <dbReference type="Rhea" id="RHEA-COMP:9685"/>
        <dbReference type="Rhea" id="RHEA-COMP:9945"/>
        <dbReference type="ChEBI" id="CHEBI:15378"/>
        <dbReference type="ChEBI" id="CHEBI:64479"/>
        <dbReference type="ChEBI" id="CHEBI:78827"/>
        <dbReference type="ChEBI" id="CHEBI:137740"/>
        <dbReference type="ChEBI" id="CHEBI:137748"/>
        <dbReference type="EC" id="2.3.1.191"/>
    </reaction>
</comment>
<dbReference type="Gene3D" id="3.40.1390.10">
    <property type="entry name" value="MurE/MurF, N-terminal domain"/>
    <property type="match status" value="1"/>
</dbReference>
<comment type="pathway">
    <text evidence="7">Bacterial outer membrane biogenesis; LPS lipid A biosynthesis.</text>
</comment>
<evidence type="ECO:0000313" key="10">
    <source>
        <dbReference type="Proteomes" id="UP000182761"/>
    </source>
</evidence>
<feature type="domain" description="UDP-3-O-[3-hydroxymyristoyl] glucosamine N-acyltransferase non-repeat region" evidence="8">
    <location>
        <begin position="27"/>
        <end position="93"/>
    </location>
</feature>
<evidence type="ECO:0000256" key="3">
    <source>
        <dbReference type="ARBA" id="ARBA00022679"/>
    </source>
</evidence>
<dbReference type="Proteomes" id="UP000182761">
    <property type="component" value="Unassembled WGS sequence"/>
</dbReference>
<dbReference type="UniPathway" id="UPA00973"/>
<keyword evidence="2 7" id="KW-0441">Lipid A biosynthesis</keyword>
<keyword evidence="3 7" id="KW-0808">Transferase</keyword>
<keyword evidence="4 7" id="KW-0677">Repeat</keyword>
<evidence type="ECO:0000256" key="4">
    <source>
        <dbReference type="ARBA" id="ARBA00022737"/>
    </source>
</evidence>
<keyword evidence="10" id="KW-1185">Reference proteome</keyword>
<evidence type="ECO:0000313" key="9">
    <source>
        <dbReference type="EMBL" id="CVK15467.1"/>
    </source>
</evidence>
<dbReference type="GO" id="GO:0016410">
    <property type="term" value="F:N-acyltransferase activity"/>
    <property type="evidence" value="ECO:0007669"/>
    <property type="project" value="InterPro"/>
</dbReference>
<proteinExistence type="inferred from homology"/>
<dbReference type="GO" id="GO:0103118">
    <property type="term" value="F:UDP-3-O-[(3R)-3-hydroxyacyl]-glucosamine N-acyltransferase activity"/>
    <property type="evidence" value="ECO:0007669"/>
    <property type="project" value="UniProtKB-EC"/>
</dbReference>
<evidence type="ECO:0000256" key="1">
    <source>
        <dbReference type="ARBA" id="ARBA00022516"/>
    </source>
</evidence>
<feature type="active site" description="Proton acceptor" evidence="7">
    <location>
        <position position="244"/>
    </location>
</feature>
<evidence type="ECO:0000259" key="8">
    <source>
        <dbReference type="Pfam" id="PF04613"/>
    </source>
</evidence>
<comment type="function">
    <text evidence="7">Catalyzes the N-acylation of UDP-3-O-acylglucosamine using 3-hydroxyacyl-ACP as the acyl donor. Is involved in the biosynthesis of lipid A, a phosphorylated glycolipid that anchors the lipopolysaccharide to the outer membrane of the cell.</text>
</comment>
<name>A0A0X3AMV7_9FLAO</name>
<dbReference type="InterPro" id="IPR020573">
    <property type="entry name" value="UDP_GlcNAc_AcTrfase_non-rep"/>
</dbReference>
<evidence type="ECO:0000256" key="5">
    <source>
        <dbReference type="ARBA" id="ARBA00023098"/>
    </source>
</evidence>
<comment type="similarity">
    <text evidence="7">Belongs to the transferase hexapeptide repeat family. LpxD subfamily.</text>
</comment>
<protein>
    <recommendedName>
        <fullName evidence="7">UDP-3-O-acylglucosamine N-acyltransferase</fullName>
        <ecNumber evidence="7">2.3.1.191</ecNumber>
    </recommendedName>
</protein>
<dbReference type="EC" id="2.3.1.191" evidence="7"/>
<dbReference type="InterPro" id="IPR001451">
    <property type="entry name" value="Hexapep"/>
</dbReference>
<dbReference type="HAMAP" id="MF_00523">
    <property type="entry name" value="LpxD"/>
    <property type="match status" value="1"/>
</dbReference>
<evidence type="ECO:0000256" key="6">
    <source>
        <dbReference type="ARBA" id="ARBA00023315"/>
    </source>
</evidence>
<keyword evidence="6 7" id="KW-0012">Acyltransferase</keyword>
<dbReference type="CDD" id="cd03352">
    <property type="entry name" value="LbH_LpxD"/>
    <property type="match status" value="1"/>
</dbReference>
<comment type="subunit">
    <text evidence="7">Homotrimer.</text>
</comment>
<dbReference type="InterPro" id="IPR007691">
    <property type="entry name" value="LpxD"/>
</dbReference>
<dbReference type="NCBIfam" id="NF002060">
    <property type="entry name" value="PRK00892.1"/>
    <property type="match status" value="1"/>
</dbReference>
<evidence type="ECO:0000256" key="2">
    <source>
        <dbReference type="ARBA" id="ARBA00022556"/>
    </source>
</evidence>
<evidence type="ECO:0000256" key="7">
    <source>
        <dbReference type="HAMAP-Rule" id="MF_00523"/>
    </source>
</evidence>
<dbReference type="PANTHER" id="PTHR43378:SF2">
    <property type="entry name" value="UDP-3-O-ACYLGLUCOSAMINE N-ACYLTRANSFERASE 1, MITOCHONDRIAL-RELATED"/>
    <property type="match status" value="1"/>
</dbReference>
<keyword evidence="5 7" id="KW-0443">Lipid metabolism</keyword>
<gene>
    <name evidence="7" type="primary">lpxD</name>
    <name evidence="9" type="ORF">Ga0061079_10212</name>
</gene>
<dbReference type="InterPro" id="IPR011004">
    <property type="entry name" value="Trimer_LpxA-like_sf"/>
</dbReference>
<dbReference type="PANTHER" id="PTHR43378">
    <property type="entry name" value="UDP-3-O-ACYLGLUCOSAMINE N-ACYLTRANSFERASE"/>
    <property type="match status" value="1"/>
</dbReference>
<dbReference type="AlphaFoldDB" id="A0A0X3AMV7"/>
<dbReference type="EMBL" id="FCOR01000002">
    <property type="protein sequence ID" value="CVK15467.1"/>
    <property type="molecule type" value="Genomic_DNA"/>
</dbReference>
<keyword evidence="1 7" id="KW-0444">Lipid biosynthesis</keyword>
<sequence length="342" mass="37208">MPIMEFSAEQVANLINGVIKGNPQERVSYISKIEDGKPGTITFLGDERYQEYLKNTKASIVIISKDLLPKDISNLPTIIVVDNAYSAFNKLLTIYNEMKVKKQGIENPVFISSSSVLSKNVYVGAFAYISNHVKIGNHTKIYPHVFIGDNVSIGDNCYLGPGVKIYDDCVIGNNCSIHAGTIIGGDGFGFQPTSEGYEKVPQLGNVVIEDNVEIGSNCTIDRATIGSTIIKKGVKLDNLIQVAHNVVIGEHTVIAAQAGIAGSSKLGKWSMIGGQVGVSGHLNIGNKVIVQAQSGITNNVEDNQRLFGSPAIQYLKYQKSYIYFKKLPEIVNRLEKLEKGKK</sequence>
<dbReference type="SUPFAM" id="SSF51161">
    <property type="entry name" value="Trimeric LpxA-like enzymes"/>
    <property type="match status" value="1"/>
</dbReference>